<accession>R9PIX0</accession>
<sequence length="119" mass="13006">MNSAQSETGGLGTSATASHLESAEDVMVRDRQGLEEQFNVGVSIALSEIDLARAGIDREVLLVISHILSKSILERPTSPQALHIFAPLAFSKELEKSNLRLIKIRDNRIIEEEANIARG</sequence>
<dbReference type="RefSeq" id="XP_012191652.1">
    <property type="nucleotide sequence ID" value="XM_012336262.1"/>
</dbReference>
<organism evidence="2 3">
    <name type="scientific">Pseudozyma hubeiensis (strain SY62)</name>
    <name type="common">Yeast</name>
    <dbReference type="NCBI Taxonomy" id="1305764"/>
    <lineage>
        <taxon>Eukaryota</taxon>
        <taxon>Fungi</taxon>
        <taxon>Dikarya</taxon>
        <taxon>Basidiomycota</taxon>
        <taxon>Ustilaginomycotina</taxon>
        <taxon>Ustilaginomycetes</taxon>
        <taxon>Ustilaginales</taxon>
        <taxon>Ustilaginaceae</taxon>
        <taxon>Pseudozyma</taxon>
    </lineage>
</organism>
<evidence type="ECO:0000313" key="3">
    <source>
        <dbReference type="Proteomes" id="UP000014071"/>
    </source>
</evidence>
<dbReference type="EMBL" id="DF238815">
    <property type="protein sequence ID" value="GAC98065.1"/>
    <property type="molecule type" value="Genomic_DNA"/>
</dbReference>
<name>R9PIX0_PSEHS</name>
<protein>
    <submittedName>
        <fullName evidence="2">N-acetylglucosaminidase</fullName>
    </submittedName>
</protein>
<reference evidence="3" key="1">
    <citation type="journal article" date="2013" name="Genome Announc.">
        <title>Draft genome sequence of the basidiomycetous yeast-like fungus Pseudozyma hubeiensis SY62, which produces an abundant amount of the biosurfactant mannosylerythritol lipids.</title>
        <authorList>
            <person name="Konishi M."/>
            <person name="Hatada Y."/>
            <person name="Horiuchi J."/>
        </authorList>
    </citation>
    <scope>NUCLEOTIDE SEQUENCE [LARGE SCALE GENOMIC DNA]</scope>
    <source>
        <strain evidence="3">SY62</strain>
    </source>
</reference>
<proteinExistence type="predicted"/>
<evidence type="ECO:0000313" key="2">
    <source>
        <dbReference type="EMBL" id="GAC98065.1"/>
    </source>
</evidence>
<feature type="region of interest" description="Disordered" evidence="1">
    <location>
        <begin position="1"/>
        <end position="23"/>
    </location>
</feature>
<dbReference type="AlphaFoldDB" id="R9PIX0"/>
<evidence type="ECO:0000256" key="1">
    <source>
        <dbReference type="SAM" id="MobiDB-lite"/>
    </source>
</evidence>
<dbReference type="HOGENOM" id="CLU_2062524_0_0_1"/>
<dbReference type="Proteomes" id="UP000014071">
    <property type="component" value="Unassembled WGS sequence"/>
</dbReference>
<feature type="compositionally biased region" description="Polar residues" evidence="1">
    <location>
        <begin position="1"/>
        <end position="19"/>
    </location>
</feature>
<dbReference type="GeneID" id="24110931"/>
<gene>
    <name evidence="2" type="ORF">PHSY_005654</name>
</gene>
<keyword evidence="3" id="KW-1185">Reference proteome</keyword>